<dbReference type="InterPro" id="IPR030378">
    <property type="entry name" value="G_CP_dom"/>
</dbReference>
<evidence type="ECO:0000259" key="12">
    <source>
        <dbReference type="PROSITE" id="PS51721"/>
    </source>
</evidence>
<keyword evidence="4 10" id="KW-0699">rRNA-binding</keyword>
<comment type="function">
    <text evidence="10">One of several proteins that assist in the late maturation steps of the functional core of the 30S ribosomal subunit. Helps release RbfA from mature subunits. May play a role in the assembly of ribosomal proteins into the subunit. Circularly permuted GTPase that catalyzes slow GTP hydrolysis, GTPase activity is stimulated by the 30S ribosomal subunit.</text>
</comment>
<feature type="binding site" evidence="10">
    <location>
        <position position="254"/>
    </location>
    <ligand>
        <name>Zn(2+)</name>
        <dbReference type="ChEBI" id="CHEBI:29105"/>
    </ligand>
</feature>
<reference evidence="13 14" key="1">
    <citation type="submission" date="2020-07" db="EMBL/GenBank/DDBJ databases">
        <title>Complete genome and description of Selenomonas timonensis sp. nov., a new bacterium isolated from a gingivitis subject.</title>
        <authorList>
            <person name="Antezack A."/>
        </authorList>
    </citation>
    <scope>NUCLEOTIDE SEQUENCE [LARGE SCALE GENOMIC DNA]</scope>
    <source>
        <strain evidence="13 14">Marseille-Q3039</strain>
    </source>
</reference>
<comment type="similarity">
    <text evidence="10">Belongs to the TRAFAC class YlqF/YawG GTPase family. RsgA subfamily.</text>
</comment>
<dbReference type="GO" id="GO:0003924">
    <property type="term" value="F:GTPase activity"/>
    <property type="evidence" value="ECO:0007669"/>
    <property type="project" value="UniProtKB-UniRule"/>
</dbReference>
<dbReference type="GO" id="GO:0005737">
    <property type="term" value="C:cytoplasm"/>
    <property type="evidence" value="ECO:0007669"/>
    <property type="project" value="UniProtKB-SubCell"/>
</dbReference>
<dbReference type="Pfam" id="PF16745">
    <property type="entry name" value="RsgA_N"/>
    <property type="match status" value="1"/>
</dbReference>
<evidence type="ECO:0000256" key="5">
    <source>
        <dbReference type="ARBA" id="ARBA00022741"/>
    </source>
</evidence>
<evidence type="ECO:0000256" key="10">
    <source>
        <dbReference type="HAMAP-Rule" id="MF_01820"/>
    </source>
</evidence>
<evidence type="ECO:0000313" key="14">
    <source>
        <dbReference type="Proteomes" id="UP000515480"/>
    </source>
</evidence>
<dbReference type="SUPFAM" id="SSF50249">
    <property type="entry name" value="Nucleic acid-binding proteins"/>
    <property type="match status" value="1"/>
</dbReference>
<keyword evidence="7 10" id="KW-0862">Zinc</keyword>
<dbReference type="NCBIfam" id="TIGR00157">
    <property type="entry name" value="ribosome small subunit-dependent GTPase A"/>
    <property type="match status" value="1"/>
</dbReference>
<keyword evidence="2 10" id="KW-0690">Ribosome biogenesis</keyword>
<feature type="binding site" evidence="10">
    <location>
        <position position="260"/>
    </location>
    <ligand>
        <name>Zn(2+)</name>
        <dbReference type="ChEBI" id="CHEBI:29105"/>
    </ligand>
</feature>
<keyword evidence="9 10" id="KW-0342">GTP-binding</keyword>
<dbReference type="Gene3D" id="1.10.40.50">
    <property type="entry name" value="Probable gtpase engc, domain 3"/>
    <property type="match status" value="1"/>
</dbReference>
<feature type="binding site" evidence="10">
    <location>
        <position position="252"/>
    </location>
    <ligand>
        <name>Zn(2+)</name>
        <dbReference type="ChEBI" id="CHEBI:29105"/>
    </ligand>
</feature>
<dbReference type="EC" id="3.6.1.-" evidence="10"/>
<comment type="cofactor">
    <cofactor evidence="10">
        <name>Zn(2+)</name>
        <dbReference type="ChEBI" id="CHEBI:29105"/>
    </cofactor>
    <text evidence="10">Binds 1 zinc ion per subunit.</text>
</comment>
<name>A0A7G7VJE9_9FIRM</name>
<feature type="domain" description="CP-type G" evidence="12">
    <location>
        <begin position="67"/>
        <end position="224"/>
    </location>
</feature>
<keyword evidence="5 10" id="KW-0547">Nucleotide-binding</keyword>
<gene>
    <name evidence="10 13" type="primary">rsgA</name>
    <name evidence="13" type="ORF">H1B31_10420</name>
</gene>
<evidence type="ECO:0000256" key="1">
    <source>
        <dbReference type="ARBA" id="ARBA00022490"/>
    </source>
</evidence>
<evidence type="ECO:0000256" key="7">
    <source>
        <dbReference type="ARBA" id="ARBA00022833"/>
    </source>
</evidence>
<dbReference type="SUPFAM" id="SSF52540">
    <property type="entry name" value="P-loop containing nucleoside triphosphate hydrolases"/>
    <property type="match status" value="1"/>
</dbReference>
<evidence type="ECO:0000313" key="13">
    <source>
        <dbReference type="EMBL" id="QNH54242.1"/>
    </source>
</evidence>
<comment type="subunit">
    <text evidence="10">Monomer. Associates with 30S ribosomal subunit, binds 16S rRNA.</text>
</comment>
<dbReference type="PROSITE" id="PS50936">
    <property type="entry name" value="ENGC_GTPASE"/>
    <property type="match status" value="1"/>
</dbReference>
<evidence type="ECO:0000256" key="2">
    <source>
        <dbReference type="ARBA" id="ARBA00022517"/>
    </source>
</evidence>
<dbReference type="Gene3D" id="2.40.50.140">
    <property type="entry name" value="Nucleic acid-binding proteins"/>
    <property type="match status" value="1"/>
</dbReference>
<dbReference type="Pfam" id="PF03193">
    <property type="entry name" value="RsgA_GTPase"/>
    <property type="match status" value="1"/>
</dbReference>
<dbReference type="PANTHER" id="PTHR32120">
    <property type="entry name" value="SMALL RIBOSOMAL SUBUNIT BIOGENESIS GTPASE RSGA"/>
    <property type="match status" value="1"/>
</dbReference>
<evidence type="ECO:0000256" key="8">
    <source>
        <dbReference type="ARBA" id="ARBA00022884"/>
    </source>
</evidence>
<dbReference type="GO" id="GO:0005525">
    <property type="term" value="F:GTP binding"/>
    <property type="evidence" value="ECO:0007669"/>
    <property type="project" value="UniProtKB-UniRule"/>
</dbReference>
<proteinExistence type="inferred from homology"/>
<dbReference type="PANTHER" id="PTHR32120:SF11">
    <property type="entry name" value="SMALL RIBOSOMAL SUBUNIT BIOGENESIS GTPASE RSGA 1, MITOCHONDRIAL-RELATED"/>
    <property type="match status" value="1"/>
</dbReference>
<dbReference type="KEGG" id="stim:H1B31_10420"/>
<feature type="domain" description="EngC GTPase" evidence="11">
    <location>
        <begin position="76"/>
        <end position="222"/>
    </location>
</feature>
<evidence type="ECO:0000256" key="3">
    <source>
        <dbReference type="ARBA" id="ARBA00022723"/>
    </source>
</evidence>
<dbReference type="InterPro" id="IPR012340">
    <property type="entry name" value="NA-bd_OB-fold"/>
</dbReference>
<keyword evidence="1 10" id="KW-0963">Cytoplasm</keyword>
<feature type="binding site" evidence="10">
    <location>
        <position position="247"/>
    </location>
    <ligand>
        <name>Zn(2+)</name>
        <dbReference type="ChEBI" id="CHEBI:29105"/>
    </ligand>
</feature>
<dbReference type="AlphaFoldDB" id="A0A7G7VJE9"/>
<keyword evidence="8 10" id="KW-0694">RNA-binding</keyword>
<dbReference type="Proteomes" id="UP000515480">
    <property type="component" value="Chromosome"/>
</dbReference>
<dbReference type="GO" id="GO:0019843">
    <property type="term" value="F:rRNA binding"/>
    <property type="evidence" value="ECO:0007669"/>
    <property type="project" value="UniProtKB-KW"/>
</dbReference>
<evidence type="ECO:0000259" key="11">
    <source>
        <dbReference type="PROSITE" id="PS50936"/>
    </source>
</evidence>
<dbReference type="Gene3D" id="3.40.50.300">
    <property type="entry name" value="P-loop containing nucleotide triphosphate hydrolases"/>
    <property type="match status" value="1"/>
</dbReference>
<dbReference type="CDD" id="cd01854">
    <property type="entry name" value="YjeQ_EngC"/>
    <property type="match status" value="1"/>
</dbReference>
<dbReference type="GO" id="GO:0046872">
    <property type="term" value="F:metal ion binding"/>
    <property type="evidence" value="ECO:0007669"/>
    <property type="project" value="UniProtKB-KW"/>
</dbReference>
<dbReference type="InterPro" id="IPR027417">
    <property type="entry name" value="P-loop_NTPase"/>
</dbReference>
<dbReference type="GO" id="GO:0042274">
    <property type="term" value="P:ribosomal small subunit biogenesis"/>
    <property type="evidence" value="ECO:0007669"/>
    <property type="project" value="UniProtKB-UniRule"/>
</dbReference>
<evidence type="ECO:0000256" key="4">
    <source>
        <dbReference type="ARBA" id="ARBA00022730"/>
    </source>
</evidence>
<protein>
    <recommendedName>
        <fullName evidence="10">Small ribosomal subunit biogenesis GTPase RsgA</fullName>
        <ecNumber evidence="10">3.6.1.-</ecNumber>
    </recommendedName>
</protein>
<keyword evidence="3 10" id="KW-0479">Metal-binding</keyword>
<dbReference type="InterPro" id="IPR031944">
    <property type="entry name" value="RsgA_N"/>
</dbReference>
<dbReference type="PROSITE" id="PS51721">
    <property type="entry name" value="G_CP"/>
    <property type="match status" value="1"/>
</dbReference>
<comment type="subcellular location">
    <subcellularLocation>
        <location evidence="10">Cytoplasm</location>
    </subcellularLocation>
</comment>
<dbReference type="RefSeq" id="WP_185980266.1">
    <property type="nucleotide sequence ID" value="NZ_CP060204.1"/>
</dbReference>
<evidence type="ECO:0000256" key="6">
    <source>
        <dbReference type="ARBA" id="ARBA00022801"/>
    </source>
</evidence>
<feature type="binding site" evidence="10">
    <location>
        <begin position="167"/>
        <end position="175"/>
    </location>
    <ligand>
        <name>GTP</name>
        <dbReference type="ChEBI" id="CHEBI:37565"/>
    </ligand>
</feature>
<keyword evidence="14" id="KW-1185">Reference proteome</keyword>
<dbReference type="InterPro" id="IPR004881">
    <property type="entry name" value="Ribosome_biogen_GTPase_RsgA"/>
</dbReference>
<dbReference type="EMBL" id="CP060204">
    <property type="protein sequence ID" value="QNH54242.1"/>
    <property type="molecule type" value="Genomic_DNA"/>
</dbReference>
<sequence length="291" mass="31592">MVAEQGRILKVYNNVLHVATEDHMILCKLRGRVKKGRSELTPVPGDIVSLERISSDEGVIERIEARTNLLQRPRVANLTQIVVTVAAALPDPHPLVVSRFLVLAERSGIKKIALCVNKMDLCQGTPEDVLAAYEAAGYPVLRVSAEQGTGLRELHERLAGEITVFAGPSGAGKSSLLNALDPSLALLTGVVSEKIGRGRHTTRRAELLPFAGGYVVDTPGFTQQELTEIAPEELAACFPEFARHASCRFAPCSHSHEPSCAVKAAAETGELSRERYDAYIALLDELKLKRK</sequence>
<feature type="binding site" evidence="10">
    <location>
        <begin position="117"/>
        <end position="120"/>
    </location>
    <ligand>
        <name>GTP</name>
        <dbReference type="ChEBI" id="CHEBI:37565"/>
    </ligand>
</feature>
<accession>A0A7G7VJE9</accession>
<keyword evidence="6 10" id="KW-0378">Hydrolase</keyword>
<evidence type="ECO:0000256" key="9">
    <source>
        <dbReference type="ARBA" id="ARBA00023134"/>
    </source>
</evidence>
<dbReference type="HAMAP" id="MF_01820">
    <property type="entry name" value="GTPase_RsgA"/>
    <property type="match status" value="1"/>
</dbReference>
<organism evidence="13 14">
    <name type="scientific">Selenomonas timonae</name>
    <dbReference type="NCBI Taxonomy" id="2754044"/>
    <lineage>
        <taxon>Bacteria</taxon>
        <taxon>Bacillati</taxon>
        <taxon>Bacillota</taxon>
        <taxon>Negativicutes</taxon>
        <taxon>Selenomonadales</taxon>
        <taxon>Selenomonadaceae</taxon>
        <taxon>Selenomonas</taxon>
    </lineage>
</organism>
<dbReference type="InterPro" id="IPR010914">
    <property type="entry name" value="RsgA_GTPase_dom"/>
</dbReference>